<dbReference type="GO" id="GO:0003677">
    <property type="term" value="F:DNA binding"/>
    <property type="evidence" value="ECO:0007669"/>
    <property type="project" value="InterPro"/>
</dbReference>
<proteinExistence type="predicted"/>
<dbReference type="EMBL" id="CP006736">
    <property type="protein sequence ID" value="AHA68252.1"/>
    <property type="molecule type" value="Genomic_DNA"/>
</dbReference>
<dbReference type="PATRIC" id="fig|754093.4.peg.5292"/>
<dbReference type="AlphaFoldDB" id="A0A0A7A1Y2"/>
<dbReference type="GO" id="GO:0006313">
    <property type="term" value="P:DNA transposition"/>
    <property type="evidence" value="ECO:0007669"/>
    <property type="project" value="InterPro"/>
</dbReference>
<evidence type="ECO:0000313" key="1">
    <source>
        <dbReference type="EMBL" id="AHA68252.1"/>
    </source>
</evidence>
<dbReference type="Pfam" id="PF03400">
    <property type="entry name" value="DDE_Tnp_IS1"/>
    <property type="match status" value="1"/>
</dbReference>
<reference evidence="1 2" key="1">
    <citation type="submission" date="2013-09" db="EMBL/GenBank/DDBJ databases">
        <title>Comparative genomics of Sd1617 to representative strains in evaluating its pathogenesis.</title>
        <authorList>
            <person name="Aksomboon Vongsawan A."/>
            <person name="Kapatral V."/>
            <person name="Vaisvil B."/>
            <person name="Serichantalergs O."/>
            <person name="Hale T.L."/>
            <person name="Mason C.J."/>
        </authorList>
    </citation>
    <scope>NUCLEOTIDE SEQUENCE [LARGE SCALE GENOMIC DNA]</scope>
    <source>
        <strain evidence="1 2">1617</strain>
    </source>
</reference>
<dbReference type="Proteomes" id="UP000031647">
    <property type="component" value="Chromosome"/>
</dbReference>
<dbReference type="GO" id="GO:0004803">
    <property type="term" value="F:transposase activity"/>
    <property type="evidence" value="ECO:0007669"/>
    <property type="project" value="InterPro"/>
</dbReference>
<sequence length="72" mass="8253">MMRQWSFVGSKARQHWLWYAYNTKTGGVNWKHHPKPVPMKPAGNYWHLLTPFNIGMITSDGLGQLWPGGTEG</sequence>
<organism evidence="1 2">
    <name type="scientific">Shigella dysenteriae 1617</name>
    <dbReference type="NCBI Taxonomy" id="754093"/>
    <lineage>
        <taxon>Bacteria</taxon>
        <taxon>Pseudomonadati</taxon>
        <taxon>Pseudomonadota</taxon>
        <taxon>Gammaproteobacteria</taxon>
        <taxon>Enterobacterales</taxon>
        <taxon>Enterobacteriaceae</taxon>
        <taxon>Shigella</taxon>
    </lineage>
</organism>
<name>A0A0A7A1Y2_SHIDY</name>
<accession>A0A0A7A1Y2</accession>
<dbReference type="KEGG" id="sdz:Asd1617_05425"/>
<dbReference type="InterPro" id="IPR005063">
    <property type="entry name" value="Transposase_27"/>
</dbReference>
<gene>
    <name evidence="1" type="ORF">Asd1617_05425</name>
</gene>
<dbReference type="HOGENOM" id="CLU_195347_1_0_6"/>
<evidence type="ECO:0000313" key="2">
    <source>
        <dbReference type="Proteomes" id="UP000031647"/>
    </source>
</evidence>
<protein>
    <submittedName>
        <fullName evidence="1">Transposase</fullName>
    </submittedName>
</protein>